<proteinExistence type="predicted"/>
<gene>
    <name evidence="2" type="ORF">C7455_103383</name>
</gene>
<keyword evidence="1" id="KW-0472">Membrane</keyword>
<feature type="transmembrane region" description="Helical" evidence="1">
    <location>
        <begin position="81"/>
        <end position="99"/>
    </location>
</feature>
<accession>A0A316GK67</accession>
<comment type="caution">
    <text evidence="2">The sequence shown here is derived from an EMBL/GenBank/DDBJ whole genome shotgun (WGS) entry which is preliminary data.</text>
</comment>
<reference evidence="2 3" key="1">
    <citation type="submission" date="2018-05" db="EMBL/GenBank/DDBJ databases">
        <title>Genomic Encyclopedia of Type Strains, Phase IV (KMG-IV): sequencing the most valuable type-strain genomes for metagenomic binning, comparative biology and taxonomic classification.</title>
        <authorList>
            <person name="Goeker M."/>
        </authorList>
    </citation>
    <scope>NUCLEOTIDE SEQUENCE [LARGE SCALE GENOMIC DNA]</scope>
    <source>
        <strain evidence="2 3">DSM 16097</strain>
    </source>
</reference>
<dbReference type="Proteomes" id="UP000245708">
    <property type="component" value="Unassembled WGS sequence"/>
</dbReference>
<feature type="transmembrane region" description="Helical" evidence="1">
    <location>
        <begin position="52"/>
        <end position="74"/>
    </location>
</feature>
<dbReference type="RefSeq" id="WP_109667428.1">
    <property type="nucleotide sequence ID" value="NZ_QGGW01000003.1"/>
</dbReference>
<keyword evidence="3" id="KW-1185">Reference proteome</keyword>
<organism evidence="2 3">
    <name type="scientific">Roseicyclus mahoneyensis</name>
    <dbReference type="NCBI Taxonomy" id="164332"/>
    <lineage>
        <taxon>Bacteria</taxon>
        <taxon>Pseudomonadati</taxon>
        <taxon>Pseudomonadota</taxon>
        <taxon>Alphaproteobacteria</taxon>
        <taxon>Rhodobacterales</taxon>
        <taxon>Roseobacteraceae</taxon>
        <taxon>Roseicyclus</taxon>
    </lineage>
</organism>
<keyword evidence="1" id="KW-0812">Transmembrane</keyword>
<protein>
    <recommendedName>
        <fullName evidence="4">DUF1772 domain-containing protein</fullName>
    </recommendedName>
</protein>
<dbReference type="InterPro" id="IPR036927">
    <property type="entry name" value="Cyt_c_oxase-like_su1_sf"/>
</dbReference>
<dbReference type="Gene3D" id="1.20.210.10">
    <property type="entry name" value="Cytochrome c oxidase-like, subunit I domain"/>
    <property type="match status" value="1"/>
</dbReference>
<keyword evidence="1" id="KW-1133">Transmembrane helix</keyword>
<dbReference type="AlphaFoldDB" id="A0A316GK67"/>
<dbReference type="EMBL" id="QGGW01000003">
    <property type="protein sequence ID" value="PWK61181.1"/>
    <property type="molecule type" value="Genomic_DNA"/>
</dbReference>
<evidence type="ECO:0008006" key="4">
    <source>
        <dbReference type="Google" id="ProtNLM"/>
    </source>
</evidence>
<sequence length="157" mass="16451">MPILPILASLLLGSVFIAALILGADGALMRLTGGGIDTTFVDTHALATFDLWMTRMAVLSPIAAGLLAVALWLGRPALRQAASMAAIIWALGIAVALYPRSILIPAPLPRRTIDDPAAVDTWALVTTTSEIVFMIASVALLGCAARAVVSRLRPRPD</sequence>
<evidence type="ECO:0000256" key="1">
    <source>
        <dbReference type="SAM" id="Phobius"/>
    </source>
</evidence>
<evidence type="ECO:0000313" key="2">
    <source>
        <dbReference type="EMBL" id="PWK61181.1"/>
    </source>
</evidence>
<name>A0A316GK67_9RHOB</name>
<feature type="transmembrane region" description="Helical" evidence="1">
    <location>
        <begin position="131"/>
        <end position="149"/>
    </location>
</feature>
<evidence type="ECO:0000313" key="3">
    <source>
        <dbReference type="Proteomes" id="UP000245708"/>
    </source>
</evidence>